<organism evidence="2 3">
    <name type="scientific">Mycetohabitans endofungorum</name>
    <dbReference type="NCBI Taxonomy" id="417203"/>
    <lineage>
        <taxon>Bacteria</taxon>
        <taxon>Pseudomonadati</taxon>
        <taxon>Pseudomonadota</taxon>
        <taxon>Betaproteobacteria</taxon>
        <taxon>Burkholderiales</taxon>
        <taxon>Burkholderiaceae</taxon>
        <taxon>Mycetohabitans</taxon>
    </lineage>
</organism>
<dbReference type="InterPro" id="IPR013394">
    <property type="entry name" value="T3SS_HrpB1/HrpK"/>
</dbReference>
<feature type="compositionally biased region" description="Basic and acidic residues" evidence="1">
    <location>
        <begin position="7"/>
        <end position="16"/>
    </location>
</feature>
<dbReference type="AlphaFoldDB" id="A0A2P5KAF0"/>
<gene>
    <name evidence="2" type="ORF">B0O95_10682</name>
</gene>
<evidence type="ECO:0000313" key="2">
    <source>
        <dbReference type="EMBL" id="PPB83691.1"/>
    </source>
</evidence>
<accession>A0A2P5KAF0</accession>
<evidence type="ECO:0000256" key="1">
    <source>
        <dbReference type="SAM" id="MobiDB-lite"/>
    </source>
</evidence>
<protein>
    <submittedName>
        <fullName evidence="2">Type III secretion protein HrpB1</fullName>
    </submittedName>
</protein>
<feature type="region of interest" description="Disordered" evidence="1">
    <location>
        <begin position="1"/>
        <end position="25"/>
    </location>
</feature>
<comment type="caution">
    <text evidence="2">The sequence shown here is derived from an EMBL/GenBank/DDBJ whole genome shotgun (WGS) entry which is preliminary data.</text>
</comment>
<proteinExistence type="predicted"/>
<dbReference type="RefSeq" id="WP_233203223.1">
    <property type="nucleotide sequence ID" value="NZ_CP062179.1"/>
</dbReference>
<name>A0A2P5KAF0_9BURK</name>
<dbReference type="Pfam" id="PF09613">
    <property type="entry name" value="HrpB1_HrpK"/>
    <property type="match status" value="1"/>
</dbReference>
<reference evidence="2 3" key="1">
    <citation type="submission" date="2018-01" db="EMBL/GenBank/DDBJ databases">
        <title>Genomic Encyclopedia of Type Strains, Phase III (KMG-III): the genomes of soil and plant-associated and newly described type strains.</title>
        <authorList>
            <person name="Whitman W."/>
        </authorList>
    </citation>
    <scope>NUCLEOTIDE SEQUENCE [LARGE SCALE GENOMIC DNA]</scope>
    <source>
        <strain evidence="2 3">HKI456</strain>
    </source>
</reference>
<sequence length="242" mass="26922">MIKPRAYQHETLDEQAHPTTCNPLRTPPDAKSAWREHLFPISIHEFARMAGALRLSRYHRQGRRHVIGDASSLITHCDIVMNALSSVRRASYLNCSDKTVGALLRLFALGMASVPSEDLDDLLLALRVLKPSSTQVDFSEANLRVRQSDWIGALRVLKSIEARHQGGAACAALIACCLYHLRDTEWRRYVELVLEDGNPVALSVVATFLRLNMRPGGDTSGVDSDAHEHIRVQIEHAVACAR</sequence>
<keyword evidence="3" id="KW-1185">Reference proteome</keyword>
<dbReference type="Proteomes" id="UP000243096">
    <property type="component" value="Unassembled WGS sequence"/>
</dbReference>
<evidence type="ECO:0000313" key="3">
    <source>
        <dbReference type="Proteomes" id="UP000243096"/>
    </source>
</evidence>
<dbReference type="EMBL" id="PRDW01000006">
    <property type="protein sequence ID" value="PPB83691.1"/>
    <property type="molecule type" value="Genomic_DNA"/>
</dbReference>